<feature type="compositionally biased region" description="Basic and acidic residues" evidence="3">
    <location>
        <begin position="71"/>
        <end position="83"/>
    </location>
</feature>
<sequence>MDVRWCQFSPAVVVVVVTVAGFCTAQNSASREDSNESFHPSPLIIESPFSFRPRPRGGRLYDSTVQATGVKLHDTSSSHDSRESFGLPHSPSLGYSAPGISPTLNSHGSTGLISSPQQSYGAPPRVSPAPSYNPTPAPIQDYGPPPPRPTPGPSYIPPSTSHHNHGSRERLDSLERFPSSSSDHLASSSTFHGPGVGSLSLHDSSETSSELFLRTSGQPRPNFAPQVSASQPQTSFVGAFPNYYFNYNVHDPEEDDFDSLGRGNKGPNFGHSERREGGRTEGRYYVELPDGRTQVVEYYADETGYHPTITYI</sequence>
<dbReference type="GO" id="GO:0042302">
    <property type="term" value="F:structural constituent of cuticle"/>
    <property type="evidence" value="ECO:0007669"/>
    <property type="project" value="UniProtKB-UniRule"/>
</dbReference>
<name>A0AAW0TTV1_SCYPA</name>
<accession>A0AAW0TTV1</accession>
<dbReference type="InterPro" id="IPR031311">
    <property type="entry name" value="CHIT_BIND_RR_consensus"/>
</dbReference>
<dbReference type="EMBL" id="JARAKH010000024">
    <property type="protein sequence ID" value="KAK8390961.1"/>
    <property type="molecule type" value="Genomic_DNA"/>
</dbReference>
<dbReference type="InterPro" id="IPR051217">
    <property type="entry name" value="Insect_Cuticle_Struc_Prot"/>
</dbReference>
<proteinExistence type="predicted"/>
<keyword evidence="5" id="KW-1185">Reference proteome</keyword>
<dbReference type="PANTHER" id="PTHR12236">
    <property type="entry name" value="STRUCTURAL CONTITUENT OF CUTICLE"/>
    <property type="match status" value="1"/>
</dbReference>
<dbReference type="PROSITE" id="PS00233">
    <property type="entry name" value="CHIT_BIND_RR_1"/>
    <property type="match status" value="1"/>
</dbReference>
<evidence type="ECO:0000256" key="2">
    <source>
        <dbReference type="PROSITE-ProRule" id="PRU00497"/>
    </source>
</evidence>
<organism evidence="4 5">
    <name type="scientific">Scylla paramamosain</name>
    <name type="common">Mud crab</name>
    <dbReference type="NCBI Taxonomy" id="85552"/>
    <lineage>
        <taxon>Eukaryota</taxon>
        <taxon>Metazoa</taxon>
        <taxon>Ecdysozoa</taxon>
        <taxon>Arthropoda</taxon>
        <taxon>Crustacea</taxon>
        <taxon>Multicrustacea</taxon>
        <taxon>Malacostraca</taxon>
        <taxon>Eumalacostraca</taxon>
        <taxon>Eucarida</taxon>
        <taxon>Decapoda</taxon>
        <taxon>Pleocyemata</taxon>
        <taxon>Brachyura</taxon>
        <taxon>Eubrachyura</taxon>
        <taxon>Portunoidea</taxon>
        <taxon>Portunidae</taxon>
        <taxon>Portuninae</taxon>
        <taxon>Scylla</taxon>
    </lineage>
</organism>
<dbReference type="PANTHER" id="PTHR12236:SF98">
    <property type="entry name" value="CUTICULAR PROTEIN 56F"/>
    <property type="match status" value="1"/>
</dbReference>
<dbReference type="AlphaFoldDB" id="A0AAW0TTV1"/>
<evidence type="ECO:0008006" key="6">
    <source>
        <dbReference type="Google" id="ProtNLM"/>
    </source>
</evidence>
<keyword evidence="1 2" id="KW-0193">Cuticle</keyword>
<dbReference type="Proteomes" id="UP001487740">
    <property type="component" value="Unassembled WGS sequence"/>
</dbReference>
<feature type="compositionally biased region" description="Basic and acidic residues" evidence="3">
    <location>
        <begin position="166"/>
        <end position="175"/>
    </location>
</feature>
<feature type="compositionally biased region" description="Low complexity" evidence="3">
    <location>
        <begin position="198"/>
        <end position="211"/>
    </location>
</feature>
<feature type="compositionally biased region" description="Polar residues" evidence="3">
    <location>
        <begin position="215"/>
        <end position="230"/>
    </location>
</feature>
<dbReference type="GO" id="GO:0005615">
    <property type="term" value="C:extracellular space"/>
    <property type="evidence" value="ECO:0007669"/>
    <property type="project" value="TreeGrafter"/>
</dbReference>
<evidence type="ECO:0000256" key="3">
    <source>
        <dbReference type="SAM" id="MobiDB-lite"/>
    </source>
</evidence>
<feature type="compositionally biased region" description="Low complexity" evidence="3">
    <location>
        <begin position="179"/>
        <end position="189"/>
    </location>
</feature>
<reference evidence="4 5" key="1">
    <citation type="submission" date="2023-03" db="EMBL/GenBank/DDBJ databases">
        <title>High-quality genome of Scylla paramamosain provides insights in environmental adaptation.</title>
        <authorList>
            <person name="Zhang L."/>
        </authorList>
    </citation>
    <scope>NUCLEOTIDE SEQUENCE [LARGE SCALE GENOMIC DNA]</scope>
    <source>
        <strain evidence="4">LZ_2023a</strain>
        <tissue evidence="4">Muscle</tissue>
    </source>
</reference>
<evidence type="ECO:0000313" key="5">
    <source>
        <dbReference type="Proteomes" id="UP001487740"/>
    </source>
</evidence>
<protein>
    <recommendedName>
        <fullName evidence="6">Pro-resilin-like</fullName>
    </recommendedName>
</protein>
<dbReference type="GO" id="GO:0031012">
    <property type="term" value="C:extracellular matrix"/>
    <property type="evidence" value="ECO:0007669"/>
    <property type="project" value="TreeGrafter"/>
</dbReference>
<dbReference type="PROSITE" id="PS51155">
    <property type="entry name" value="CHIT_BIND_RR_2"/>
    <property type="match status" value="1"/>
</dbReference>
<gene>
    <name evidence="4" type="ORF">O3P69_016959</name>
</gene>
<feature type="region of interest" description="Disordered" evidence="3">
    <location>
        <begin position="70"/>
        <end position="230"/>
    </location>
</feature>
<comment type="caution">
    <text evidence="4">The sequence shown here is derived from an EMBL/GenBank/DDBJ whole genome shotgun (WGS) entry which is preliminary data.</text>
</comment>
<dbReference type="InterPro" id="IPR000618">
    <property type="entry name" value="Insect_cuticle"/>
</dbReference>
<evidence type="ECO:0000256" key="1">
    <source>
        <dbReference type="ARBA" id="ARBA00022460"/>
    </source>
</evidence>
<dbReference type="Pfam" id="PF00379">
    <property type="entry name" value="Chitin_bind_4"/>
    <property type="match status" value="1"/>
</dbReference>
<feature type="compositionally biased region" description="Polar residues" evidence="3">
    <location>
        <begin position="102"/>
        <end position="120"/>
    </location>
</feature>
<evidence type="ECO:0000313" key="4">
    <source>
        <dbReference type="EMBL" id="KAK8390961.1"/>
    </source>
</evidence>
<feature type="compositionally biased region" description="Pro residues" evidence="3">
    <location>
        <begin position="125"/>
        <end position="156"/>
    </location>
</feature>